<dbReference type="Pfam" id="PF18962">
    <property type="entry name" value="Por_Secre_tail"/>
    <property type="match status" value="1"/>
</dbReference>
<dbReference type="InterPro" id="IPR036278">
    <property type="entry name" value="Sialidase_sf"/>
</dbReference>
<evidence type="ECO:0000259" key="1">
    <source>
        <dbReference type="Pfam" id="PF18962"/>
    </source>
</evidence>
<protein>
    <recommendedName>
        <fullName evidence="1">Secretion system C-terminal sorting domain-containing protein</fullName>
    </recommendedName>
</protein>
<name>A0A381U239_9ZZZZ</name>
<dbReference type="SUPFAM" id="SSF50939">
    <property type="entry name" value="Sialidases"/>
    <property type="match status" value="1"/>
</dbReference>
<accession>A0A381U239</accession>
<organism evidence="2">
    <name type="scientific">marine metagenome</name>
    <dbReference type="NCBI Taxonomy" id="408172"/>
    <lineage>
        <taxon>unclassified sequences</taxon>
        <taxon>metagenomes</taxon>
        <taxon>ecological metagenomes</taxon>
    </lineage>
</organism>
<gene>
    <name evidence="2" type="ORF">METZ01_LOCUS73377</name>
</gene>
<dbReference type="InterPro" id="IPR026444">
    <property type="entry name" value="Secre_tail"/>
</dbReference>
<dbReference type="EMBL" id="UINC01005314">
    <property type="protein sequence ID" value="SVA20523.1"/>
    <property type="molecule type" value="Genomic_DNA"/>
</dbReference>
<proteinExistence type="predicted"/>
<dbReference type="AlphaFoldDB" id="A0A381U239"/>
<reference evidence="2" key="1">
    <citation type="submission" date="2018-05" db="EMBL/GenBank/DDBJ databases">
        <authorList>
            <person name="Lanie J.A."/>
            <person name="Ng W.-L."/>
            <person name="Kazmierczak K.M."/>
            <person name="Andrzejewski T.M."/>
            <person name="Davidsen T.M."/>
            <person name="Wayne K.J."/>
            <person name="Tettelin H."/>
            <person name="Glass J.I."/>
            <person name="Rusch D."/>
            <person name="Podicherti R."/>
            <person name="Tsui H.-C.T."/>
            <person name="Winkler M.E."/>
        </authorList>
    </citation>
    <scope>NUCLEOTIDE SEQUENCE</scope>
</reference>
<sequence>MRLTMIIFLFGIYAQASSWDIVTGKYKVSNKYGKILDESMLPGNTNFRVNADNYTSPNGINRNITNVLVDSSVHGYGFVVPHTNPLDYVSGTGVLLGYRGWVYEPFTGGGATQSPNNSGFIKAATSHDGITFSVSQDLNRVVIGPGPANIWGPLMGRYPSAVGNEDYPYVTWTEATLYTGSATNNGGRPLYTAEEFGWNTESWYSPAIDLNYGWSQGTNPLTTPGDLWVNCPVFTSDGHLCVTASQWSSSPDTSFPERSVYLMRNSFMLGGLPQYYDDPIELLNINHFLPGGTTSGASIDINAAGTGYAMITAYLADTLVEPRHTYFIRKTEDHGETWNATGLAGTDYYFMPDSVMHRLFFGGDTNSFMDDTILFIIEDDTTQYDTVVIPGAFPLYDHEVRVDSQGRLHIFSTVVVESETDGSIYVSLTGAGLYHLWTDDPSNPSGWNISQIADLNETFEFTDFYDGTGSGNYFNVFATSAISNESDDVLWVAYHALADTSALGFNWDIFLHKSIDGGITWTEPINITNTPGYQQDETYVHLAPAATDSNCFMVYSQPDYNAEYSPAHPINWLDDATALAAYQQNIWVATYGSPLIVGIDNQDNIIPDKFSLQQNYPNPFNPVTNIRYSLERSGDVKLDLINLQGQTVATYIEQDQQPGDYEFVLDGSGLSNGVYFYRLTQNRISKTRKMVLMK</sequence>
<dbReference type="NCBIfam" id="TIGR04183">
    <property type="entry name" value="Por_Secre_tail"/>
    <property type="match status" value="1"/>
</dbReference>
<evidence type="ECO:0000313" key="2">
    <source>
        <dbReference type="EMBL" id="SVA20523.1"/>
    </source>
</evidence>
<feature type="domain" description="Secretion system C-terminal sorting" evidence="1">
    <location>
        <begin position="616"/>
        <end position="691"/>
    </location>
</feature>
<dbReference type="Gene3D" id="2.60.40.4070">
    <property type="match status" value="1"/>
</dbReference>